<evidence type="ECO:0000313" key="4">
    <source>
        <dbReference type="EMBL" id="NBI08190.1"/>
    </source>
</evidence>
<dbReference type="Gene3D" id="3.40.33.10">
    <property type="entry name" value="CAP"/>
    <property type="match status" value="1"/>
</dbReference>
<sequence>MKKKIIIMILLSLLLTSLLISCTSEEKQQENNSEESSIFEKTDIENVKITSDNCDVKSGSGDNFETVGNLKKDQIVNVTKELDDWYLVQLDNNEVGAVKKSDAEPVVVDESENNNTDKQNENNKTDKQNEDNKTVKNEDSAKETNKTLSNSENEMVSLVNKEREKNNLPKLKVDTEVTKVARVKSQDMVDNNYFSHYSPNYGSPFEMMKSFGIKYVHAGENLAGNQSVESAHTALMNSSGHRKNILSPDFTHIGIGIKDSDKYGYVFTQMFISKPK</sequence>
<dbReference type="OrthoDB" id="9783944at2"/>
<keyword evidence="2" id="KW-0732">Signal</keyword>
<feature type="chain" id="PRO_5038930360" evidence="2">
    <location>
        <begin position="27"/>
        <end position="276"/>
    </location>
</feature>
<protein>
    <submittedName>
        <fullName evidence="4">SCP-like extracellular protein</fullName>
    </submittedName>
</protein>
<dbReference type="Pfam" id="PF00188">
    <property type="entry name" value="CAP"/>
    <property type="match status" value="1"/>
</dbReference>
<dbReference type="CDD" id="cd05379">
    <property type="entry name" value="CAP_bacterial"/>
    <property type="match status" value="1"/>
</dbReference>
<dbReference type="PANTHER" id="PTHR31157:SF1">
    <property type="entry name" value="SCP DOMAIN-CONTAINING PROTEIN"/>
    <property type="match status" value="1"/>
</dbReference>
<feature type="region of interest" description="Disordered" evidence="1">
    <location>
        <begin position="99"/>
        <end position="154"/>
    </location>
</feature>
<dbReference type="NCBIfam" id="TIGR02909">
    <property type="entry name" value="spore_YkwD"/>
    <property type="match status" value="1"/>
</dbReference>
<dbReference type="RefSeq" id="WP_160198654.1">
    <property type="nucleotide sequence ID" value="NZ_QXXA01000024.1"/>
</dbReference>
<feature type="domain" description="SCP" evidence="3">
    <location>
        <begin position="157"/>
        <end position="271"/>
    </location>
</feature>
<evidence type="ECO:0000313" key="5">
    <source>
        <dbReference type="Proteomes" id="UP000467132"/>
    </source>
</evidence>
<dbReference type="PROSITE" id="PS51257">
    <property type="entry name" value="PROKAR_LIPOPROTEIN"/>
    <property type="match status" value="1"/>
</dbReference>
<name>A0A845R191_9CLOT</name>
<feature type="compositionally biased region" description="Basic and acidic residues" evidence="1">
    <location>
        <begin position="118"/>
        <end position="145"/>
    </location>
</feature>
<accession>A0A845R191</accession>
<feature type="signal peptide" evidence="2">
    <location>
        <begin position="1"/>
        <end position="26"/>
    </location>
</feature>
<dbReference type="Proteomes" id="UP000467132">
    <property type="component" value="Unassembled WGS sequence"/>
</dbReference>
<dbReference type="InterPro" id="IPR035940">
    <property type="entry name" value="CAP_sf"/>
</dbReference>
<proteinExistence type="predicted"/>
<evidence type="ECO:0000256" key="2">
    <source>
        <dbReference type="SAM" id="SignalP"/>
    </source>
</evidence>
<dbReference type="InterPro" id="IPR014258">
    <property type="entry name" value="CAP_domain_YkwD-like"/>
</dbReference>
<organism evidence="4 5">
    <name type="scientific">Senegalia massiliensis</name>
    <dbReference type="NCBI Taxonomy" id="1720316"/>
    <lineage>
        <taxon>Bacteria</taxon>
        <taxon>Bacillati</taxon>
        <taxon>Bacillota</taxon>
        <taxon>Clostridia</taxon>
        <taxon>Eubacteriales</taxon>
        <taxon>Clostridiaceae</taxon>
        <taxon>Senegalia</taxon>
    </lineage>
</organism>
<evidence type="ECO:0000256" key="1">
    <source>
        <dbReference type="SAM" id="MobiDB-lite"/>
    </source>
</evidence>
<dbReference type="AlphaFoldDB" id="A0A845R191"/>
<dbReference type="SUPFAM" id="SSF55797">
    <property type="entry name" value="PR-1-like"/>
    <property type="match status" value="1"/>
</dbReference>
<evidence type="ECO:0000259" key="3">
    <source>
        <dbReference type="Pfam" id="PF00188"/>
    </source>
</evidence>
<dbReference type="EMBL" id="QXXA01000024">
    <property type="protein sequence ID" value="NBI08190.1"/>
    <property type="molecule type" value="Genomic_DNA"/>
</dbReference>
<dbReference type="PANTHER" id="PTHR31157">
    <property type="entry name" value="SCP DOMAIN-CONTAINING PROTEIN"/>
    <property type="match status" value="1"/>
</dbReference>
<keyword evidence="5" id="KW-1185">Reference proteome</keyword>
<dbReference type="InterPro" id="IPR014044">
    <property type="entry name" value="CAP_dom"/>
</dbReference>
<gene>
    <name evidence="4" type="ORF">D3Z33_15125</name>
</gene>
<reference evidence="4 5" key="1">
    <citation type="submission" date="2018-08" db="EMBL/GenBank/DDBJ databases">
        <title>Murine metabolic-syndrome-specific gut microbial biobank.</title>
        <authorList>
            <person name="Liu C."/>
        </authorList>
    </citation>
    <scope>NUCLEOTIDE SEQUENCE [LARGE SCALE GENOMIC DNA]</scope>
    <source>
        <strain evidence="4 5">583</strain>
    </source>
</reference>
<comment type="caution">
    <text evidence="4">The sequence shown here is derived from an EMBL/GenBank/DDBJ whole genome shotgun (WGS) entry which is preliminary data.</text>
</comment>